<evidence type="ECO:0000313" key="3">
    <source>
        <dbReference type="EMBL" id="VFT92774.1"/>
    </source>
</evidence>
<feature type="region of interest" description="Disordered" evidence="1">
    <location>
        <begin position="1"/>
        <end position="73"/>
    </location>
</feature>
<evidence type="ECO:0000313" key="2">
    <source>
        <dbReference type="EMBL" id="KAF0692995.1"/>
    </source>
</evidence>
<feature type="compositionally biased region" description="Basic and acidic residues" evidence="1">
    <location>
        <begin position="19"/>
        <end position="36"/>
    </location>
</feature>
<protein>
    <submittedName>
        <fullName evidence="3">Aste57867_15989 protein</fullName>
    </submittedName>
</protein>
<dbReference type="Proteomes" id="UP000332933">
    <property type="component" value="Unassembled WGS sequence"/>
</dbReference>
<evidence type="ECO:0000313" key="4">
    <source>
        <dbReference type="Proteomes" id="UP000332933"/>
    </source>
</evidence>
<dbReference type="AlphaFoldDB" id="A0A485L5R5"/>
<proteinExistence type="predicted"/>
<reference evidence="2" key="2">
    <citation type="submission" date="2019-06" db="EMBL/GenBank/DDBJ databases">
        <title>Genomics analysis of Aphanomyces spp. identifies a new class of oomycete effector associated with host adaptation.</title>
        <authorList>
            <person name="Gaulin E."/>
        </authorList>
    </citation>
    <scope>NUCLEOTIDE SEQUENCE</scope>
    <source>
        <strain evidence="2">CBS 578.67</strain>
    </source>
</reference>
<dbReference type="EMBL" id="VJMH01005781">
    <property type="protein sequence ID" value="KAF0692995.1"/>
    <property type="molecule type" value="Genomic_DNA"/>
</dbReference>
<feature type="compositionally biased region" description="Basic residues" evidence="1">
    <location>
        <begin position="44"/>
        <end position="53"/>
    </location>
</feature>
<sequence length="196" mass="21561">MRPGTVDTPDIHTVPVGDVESHRNADDGSRDDDGGGDHSVANRSNRRHDRNRRHLDTQIDPPVDNNEPSNDVEDFSMPTMSLATTVATTVPTTTTDDIDRAPAVVVPSPTTETNLPSTNLPTRLRCCRVQQHCRGSQPQTQHQIQTGTHATTTQVLNEPSFVAEVATNFNYFSTHFPTQQHLATKRVASLNKFANT</sequence>
<organism evidence="3 4">
    <name type="scientific">Aphanomyces stellatus</name>
    <dbReference type="NCBI Taxonomy" id="120398"/>
    <lineage>
        <taxon>Eukaryota</taxon>
        <taxon>Sar</taxon>
        <taxon>Stramenopiles</taxon>
        <taxon>Oomycota</taxon>
        <taxon>Saprolegniomycetes</taxon>
        <taxon>Saprolegniales</taxon>
        <taxon>Verrucalvaceae</taxon>
        <taxon>Aphanomyces</taxon>
    </lineage>
</organism>
<name>A0A485L5R5_9STRA</name>
<dbReference type="EMBL" id="CAADRA010005802">
    <property type="protein sequence ID" value="VFT92774.1"/>
    <property type="molecule type" value="Genomic_DNA"/>
</dbReference>
<accession>A0A485L5R5</accession>
<keyword evidence="4" id="KW-1185">Reference proteome</keyword>
<gene>
    <name evidence="3" type="primary">Aste57867_15989</name>
    <name evidence="2" type="ORF">As57867_015933</name>
    <name evidence="3" type="ORF">ASTE57867_15989</name>
</gene>
<reference evidence="3 4" key="1">
    <citation type="submission" date="2019-03" db="EMBL/GenBank/DDBJ databases">
        <authorList>
            <person name="Gaulin E."/>
            <person name="Dumas B."/>
        </authorList>
    </citation>
    <scope>NUCLEOTIDE SEQUENCE [LARGE SCALE GENOMIC DNA]</scope>
    <source>
        <strain evidence="3">CBS 568.67</strain>
    </source>
</reference>
<evidence type="ECO:0000256" key="1">
    <source>
        <dbReference type="SAM" id="MobiDB-lite"/>
    </source>
</evidence>